<dbReference type="GO" id="GO:0003677">
    <property type="term" value="F:DNA binding"/>
    <property type="evidence" value="ECO:0007669"/>
    <property type="project" value="UniProtKB-KW"/>
</dbReference>
<dbReference type="Gene3D" id="2.70.20.10">
    <property type="entry name" value="Topoisomerase I, domain 3"/>
    <property type="match status" value="1"/>
</dbReference>
<comment type="function">
    <text evidence="10">Releases the supercoiling and torsional tension of DNA, which is introduced during the DNA replication and transcription, by transiently cleaving and rejoining one strand of the DNA duplex. Introduces a single-strand break via transesterification at a target site in duplex DNA. The scissile phosphodiester is attacked by the catalytic tyrosine of the enzyme, resulting in the formation of a DNA-(5'-phosphotyrosyl)-enzyme intermediate and the expulsion of a 3'-OH DNA strand. The free DNA strand then undergoes passage around the unbroken strand, thus removing DNA supercoils. Finally, in the religation step, the DNA 3'-OH attacks the covalent intermediate to expel the active-site tyrosine and restore the DNA phosphodiester backbone.</text>
</comment>
<evidence type="ECO:0000256" key="3">
    <source>
        <dbReference type="ARBA" id="ARBA00022723"/>
    </source>
</evidence>
<dbReference type="InterPro" id="IPR023405">
    <property type="entry name" value="Topo_IA_core_domain"/>
</dbReference>
<dbReference type="CDD" id="cd03363">
    <property type="entry name" value="TOPRIM_TopoIA_TopoI"/>
    <property type="match status" value="1"/>
</dbReference>
<dbReference type="InterPro" id="IPR034149">
    <property type="entry name" value="TOPRIM_TopoI"/>
</dbReference>
<dbReference type="SMART" id="SM00493">
    <property type="entry name" value="TOPRIM"/>
    <property type="match status" value="1"/>
</dbReference>
<dbReference type="PROSITE" id="PS50880">
    <property type="entry name" value="TOPRIM"/>
    <property type="match status" value="1"/>
</dbReference>
<dbReference type="SMART" id="SM00437">
    <property type="entry name" value="TOP1Ac"/>
    <property type="match status" value="1"/>
</dbReference>
<gene>
    <name evidence="10 14" type="primary">topA</name>
    <name evidence="14" type="ORF">EXM22_03190</name>
</gene>
<dbReference type="Gene3D" id="1.10.290.10">
    <property type="entry name" value="Topoisomerase I, domain 4"/>
    <property type="match status" value="1"/>
</dbReference>
<dbReference type="InterPro" id="IPR013498">
    <property type="entry name" value="Topo_IA_Znf"/>
</dbReference>
<keyword evidence="5" id="KW-0862">Zinc</keyword>
<evidence type="ECO:0000256" key="10">
    <source>
        <dbReference type="HAMAP-Rule" id="MF_00952"/>
    </source>
</evidence>
<evidence type="ECO:0000256" key="1">
    <source>
        <dbReference type="ARBA" id="ARBA00000213"/>
    </source>
</evidence>
<evidence type="ECO:0000259" key="13">
    <source>
        <dbReference type="PROSITE" id="PS52039"/>
    </source>
</evidence>
<reference evidence="14 15" key="1">
    <citation type="submission" date="2019-02" db="EMBL/GenBank/DDBJ databases">
        <title>Complete Genome Sequence and Methylome Analysis of free living Spirochaetas.</title>
        <authorList>
            <person name="Fomenkov A."/>
            <person name="Dubinina G."/>
            <person name="Leshcheva N."/>
            <person name="Mikheeva N."/>
            <person name="Grabovich M."/>
            <person name="Vincze T."/>
            <person name="Roberts R.J."/>
        </authorList>
    </citation>
    <scope>NUCLEOTIDE SEQUENCE [LARGE SCALE GENOMIC DNA]</scope>
    <source>
        <strain evidence="14 15">K2</strain>
    </source>
</reference>
<evidence type="ECO:0000313" key="14">
    <source>
        <dbReference type="EMBL" id="QEN07038.1"/>
    </source>
</evidence>
<feature type="site" description="Interaction with DNA" evidence="10">
    <location>
        <position position="162"/>
    </location>
</feature>
<dbReference type="InterPro" id="IPR013826">
    <property type="entry name" value="Topo_IA_cen_sub3"/>
</dbReference>
<comment type="caution">
    <text evidence="10">Lacks conserved residue(s) required for the propagation of feature annotation.</text>
</comment>
<dbReference type="InterPro" id="IPR013825">
    <property type="entry name" value="Topo_IA_cen_sub2"/>
</dbReference>
<dbReference type="EC" id="5.6.2.1" evidence="10"/>
<dbReference type="Gene3D" id="1.10.460.10">
    <property type="entry name" value="Topoisomerase I, domain 2"/>
    <property type="match status" value="1"/>
</dbReference>
<dbReference type="GO" id="GO:0003917">
    <property type="term" value="F:DNA topoisomerase type I (single strand cut, ATP-independent) activity"/>
    <property type="evidence" value="ECO:0007669"/>
    <property type="project" value="UniProtKB-UniRule"/>
</dbReference>
<dbReference type="Pfam" id="PF01396">
    <property type="entry name" value="Zn_ribbon_Top1"/>
    <property type="match status" value="4"/>
</dbReference>
<dbReference type="InterPro" id="IPR006171">
    <property type="entry name" value="TOPRIM_dom"/>
</dbReference>
<organism evidence="14 15">
    <name type="scientific">Oceanispirochaeta crateris</name>
    <dbReference type="NCBI Taxonomy" id="2518645"/>
    <lineage>
        <taxon>Bacteria</taxon>
        <taxon>Pseudomonadati</taxon>
        <taxon>Spirochaetota</taxon>
        <taxon>Spirochaetia</taxon>
        <taxon>Spirochaetales</taxon>
        <taxon>Spirochaetaceae</taxon>
        <taxon>Oceanispirochaeta</taxon>
    </lineage>
</organism>
<dbReference type="InterPro" id="IPR005733">
    <property type="entry name" value="TopoI_bac-type"/>
</dbReference>
<dbReference type="InterPro" id="IPR013824">
    <property type="entry name" value="Topo_IA_cen_sub1"/>
</dbReference>
<keyword evidence="6" id="KW-0460">Magnesium</keyword>
<feature type="compositionally biased region" description="Basic and acidic residues" evidence="11">
    <location>
        <begin position="773"/>
        <end position="792"/>
    </location>
</feature>
<dbReference type="InterPro" id="IPR003601">
    <property type="entry name" value="Topo_IA_2"/>
</dbReference>
<sequence>MAATKKLLIVESPAKAKTIKKILGKDFTVKASVGHIRDLNSSGRGKKALGIDIEHDYKPDYIIIKGKEKTVRELQEAAAKADEVYLAPDPDREGEAIAWHLKEALNLSDENAHRVTYSAITKRAVLQALEEPRKIDMDRVNAQQGRRILDRLVGFSLSPFLWKKVAKNLSAGRVQSVAVRIVVEREREIKAFIPEEFWRIKALVSPPEAKKDQFEASLVRWQGEKFELGKPAASSEAASAVVADHVKNHPFKIRKIETREAKGRPSPPYITSTLQQGASTYLSFGTTKTMSVAQKLYEGMEIDGTTQGLITYMRTDSTRIAPEALEEVREYISKNFDPEYLPEKPQEYSTKKNAQDAHEAIRPSSVELTPEKVKPFLTRDQYRLYELIWRRFVASQMPPARYDITTVTIESGDAELEAKGRIVRFKGHSILIPESEKKEDSKYQNLPDVKEQDLLDLDDLDVTQNFTKPPSRYSEASLVKALEKEGIGRPSTYAPIIKTINDRGYVRLESRAFHATELGMAVNDILIQNFEDIMDLKFTAGMEDSLDEVEQGHKDWVALIDQFYKPFDQKLEKALKDAEALKGRPWDGDEKCPLCGSSLVVRYSVNGAFLGCSTYPECKGLIPMPGEDEGDENGEPAEIIPCPECGSNMVKKKSRYGKEFMACSRYPECKTTLSLDKEGKPVELPKIERDCDECGKPMEVKMGRRGPFLACSGYPDCKNTMPIDKDGNVVILPKVEGEVCEKCGKPMEVKLGRRGPFLACTGFPKCRNAKPLPGDEKPAKKKKEADKESDKE</sequence>
<dbReference type="HAMAP" id="MF_00952">
    <property type="entry name" value="Topoisom_1_prok"/>
    <property type="match status" value="1"/>
</dbReference>
<dbReference type="PRINTS" id="PR00417">
    <property type="entry name" value="PRTPISMRASEI"/>
</dbReference>
<comment type="catalytic activity">
    <reaction evidence="1 10">
        <text>ATP-independent breakage of single-stranded DNA, followed by passage and rejoining.</text>
        <dbReference type="EC" id="5.6.2.1"/>
    </reaction>
</comment>
<dbReference type="Gene3D" id="3.30.65.10">
    <property type="entry name" value="Bacterial Topoisomerase I, domain 1"/>
    <property type="match status" value="4"/>
</dbReference>
<dbReference type="GO" id="GO:0005694">
    <property type="term" value="C:chromosome"/>
    <property type="evidence" value="ECO:0007669"/>
    <property type="project" value="InterPro"/>
</dbReference>
<feature type="region of interest" description="Disordered" evidence="11">
    <location>
        <begin position="764"/>
        <end position="792"/>
    </location>
</feature>
<dbReference type="NCBIfam" id="TIGR01051">
    <property type="entry name" value="topA_bact"/>
    <property type="match status" value="1"/>
</dbReference>
<keyword evidence="3" id="KW-0479">Metal-binding</keyword>
<dbReference type="InterPro" id="IPR023406">
    <property type="entry name" value="Topo_IA_AS"/>
</dbReference>
<dbReference type="SUPFAM" id="SSF56712">
    <property type="entry name" value="Prokaryotic type I DNA topoisomerase"/>
    <property type="match status" value="1"/>
</dbReference>
<evidence type="ECO:0000256" key="5">
    <source>
        <dbReference type="ARBA" id="ARBA00022833"/>
    </source>
</evidence>
<dbReference type="KEGG" id="ock:EXM22_03190"/>
<dbReference type="InterPro" id="IPR028612">
    <property type="entry name" value="Topoisom_1_IA"/>
</dbReference>
<protein>
    <recommendedName>
        <fullName evidence="10">DNA topoisomerase 1</fullName>
        <ecNumber evidence="10">5.6.2.1</ecNumber>
    </recommendedName>
    <alternativeName>
        <fullName evidence="10">DNA topoisomerase I</fullName>
    </alternativeName>
</protein>
<comment type="subunit">
    <text evidence="10">Monomer.</text>
</comment>
<dbReference type="CDD" id="cd00186">
    <property type="entry name" value="TOP1Ac"/>
    <property type="match status" value="1"/>
</dbReference>
<evidence type="ECO:0000313" key="15">
    <source>
        <dbReference type="Proteomes" id="UP000324209"/>
    </source>
</evidence>
<dbReference type="PROSITE" id="PS52039">
    <property type="entry name" value="TOPO_IA_2"/>
    <property type="match status" value="1"/>
</dbReference>
<dbReference type="Pfam" id="PF01751">
    <property type="entry name" value="Toprim"/>
    <property type="match status" value="1"/>
</dbReference>
<evidence type="ECO:0000256" key="6">
    <source>
        <dbReference type="ARBA" id="ARBA00022842"/>
    </source>
</evidence>
<dbReference type="PANTHER" id="PTHR42785">
    <property type="entry name" value="DNA TOPOISOMERASE, TYPE IA, CORE"/>
    <property type="match status" value="1"/>
</dbReference>
<feature type="site" description="Interaction with DNA" evidence="10">
    <location>
        <position position="503"/>
    </location>
</feature>
<feature type="site" description="Interaction with DNA" evidence="10">
    <location>
        <position position="150"/>
    </location>
</feature>
<dbReference type="GO" id="GO:0006265">
    <property type="term" value="P:DNA topological change"/>
    <property type="evidence" value="ECO:0007669"/>
    <property type="project" value="UniProtKB-UniRule"/>
</dbReference>
<evidence type="ECO:0000256" key="8">
    <source>
        <dbReference type="ARBA" id="ARBA00023125"/>
    </source>
</evidence>
<dbReference type="EMBL" id="CP036150">
    <property type="protein sequence ID" value="QEN07038.1"/>
    <property type="molecule type" value="Genomic_DNA"/>
</dbReference>
<dbReference type="InterPro" id="IPR003602">
    <property type="entry name" value="Topo_IA_DNA-bd_dom"/>
</dbReference>
<dbReference type="GO" id="GO:0008270">
    <property type="term" value="F:zinc ion binding"/>
    <property type="evidence" value="ECO:0007669"/>
    <property type="project" value="UniProtKB-KW"/>
</dbReference>
<feature type="site" description="Interaction with DNA" evidence="10">
    <location>
        <position position="146"/>
    </location>
</feature>
<keyword evidence="15" id="KW-1185">Reference proteome</keyword>
<dbReference type="AlphaFoldDB" id="A0A5C1QIB0"/>
<comment type="similarity">
    <text evidence="2 10">Belongs to the type IA topoisomerase family.</text>
</comment>
<proteinExistence type="inferred from homology"/>
<evidence type="ECO:0000256" key="11">
    <source>
        <dbReference type="SAM" id="MobiDB-lite"/>
    </source>
</evidence>
<feature type="site" description="Interaction with DNA" evidence="10">
    <location>
        <position position="147"/>
    </location>
</feature>
<dbReference type="PROSITE" id="PS00396">
    <property type="entry name" value="TOPO_IA_1"/>
    <property type="match status" value="1"/>
</dbReference>
<feature type="active site" description="O-(5'-phospho-DNA)-tyrosine intermediate" evidence="10">
    <location>
        <position position="312"/>
    </location>
</feature>
<dbReference type="Gene3D" id="3.40.50.140">
    <property type="match status" value="1"/>
</dbReference>
<name>A0A5C1QIB0_9SPIO</name>
<evidence type="ECO:0000256" key="9">
    <source>
        <dbReference type="ARBA" id="ARBA00023235"/>
    </source>
</evidence>
<dbReference type="Proteomes" id="UP000324209">
    <property type="component" value="Chromosome"/>
</dbReference>
<feature type="region of interest" description="Interaction with DNA" evidence="10">
    <location>
        <begin position="170"/>
        <end position="175"/>
    </location>
</feature>
<dbReference type="InterPro" id="IPR013497">
    <property type="entry name" value="Topo_IA_cen"/>
</dbReference>
<feature type="site" description="Interaction with DNA" evidence="10">
    <location>
        <position position="314"/>
    </location>
</feature>
<dbReference type="Pfam" id="PF01131">
    <property type="entry name" value="Topoisom_bac"/>
    <property type="match status" value="1"/>
</dbReference>
<dbReference type="SMART" id="SM00436">
    <property type="entry name" value="TOP1Bc"/>
    <property type="match status" value="1"/>
</dbReference>
<dbReference type="PANTHER" id="PTHR42785:SF1">
    <property type="entry name" value="DNA TOPOISOMERASE"/>
    <property type="match status" value="1"/>
</dbReference>
<dbReference type="SUPFAM" id="SSF57783">
    <property type="entry name" value="Zinc beta-ribbon"/>
    <property type="match status" value="4"/>
</dbReference>
<feature type="domain" description="Toprim" evidence="12">
    <location>
        <begin position="5"/>
        <end position="120"/>
    </location>
</feature>
<evidence type="ECO:0000256" key="7">
    <source>
        <dbReference type="ARBA" id="ARBA00023029"/>
    </source>
</evidence>
<keyword evidence="9 10" id="KW-0413">Isomerase</keyword>
<keyword evidence="4" id="KW-0863">Zinc-finger</keyword>
<evidence type="ECO:0000256" key="4">
    <source>
        <dbReference type="ARBA" id="ARBA00022771"/>
    </source>
</evidence>
<feature type="site" description="Interaction with DNA" evidence="10">
    <location>
        <position position="35"/>
    </location>
</feature>
<evidence type="ECO:0000256" key="2">
    <source>
        <dbReference type="ARBA" id="ARBA00009446"/>
    </source>
</evidence>
<feature type="domain" description="Topo IA-type catalytic" evidence="13">
    <location>
        <begin position="136"/>
        <end position="571"/>
    </location>
</feature>
<accession>A0A5C1QIB0</accession>
<dbReference type="OrthoDB" id="9804262at2"/>
<evidence type="ECO:0000259" key="12">
    <source>
        <dbReference type="PROSITE" id="PS50880"/>
    </source>
</evidence>
<dbReference type="RefSeq" id="WP_149485120.1">
    <property type="nucleotide sequence ID" value="NZ_CP036150.1"/>
</dbReference>
<keyword evidence="8 10" id="KW-0238">DNA-binding</keyword>
<keyword evidence="7 10" id="KW-0799">Topoisomerase</keyword>
<dbReference type="InterPro" id="IPR000380">
    <property type="entry name" value="Topo_IA"/>
</dbReference>